<accession>A0A158E3A5</accession>
<dbReference type="AlphaFoldDB" id="A0A158E3A5"/>
<evidence type="ECO:0000313" key="2">
    <source>
        <dbReference type="Proteomes" id="UP000054903"/>
    </source>
</evidence>
<organism evidence="1 2">
    <name type="scientific">Caballeronia fortuita</name>
    <dbReference type="NCBI Taxonomy" id="1777138"/>
    <lineage>
        <taxon>Bacteria</taxon>
        <taxon>Pseudomonadati</taxon>
        <taxon>Pseudomonadota</taxon>
        <taxon>Betaproteobacteria</taxon>
        <taxon>Burkholderiales</taxon>
        <taxon>Burkholderiaceae</taxon>
        <taxon>Caballeronia</taxon>
    </lineage>
</organism>
<dbReference type="RefSeq" id="WP_061138310.1">
    <property type="nucleotide sequence ID" value="NZ_FCNX02000022.1"/>
</dbReference>
<keyword evidence="2" id="KW-1185">Reference proteome</keyword>
<sequence length="288" mass="33206">MNDNTPSQEADRDEWSFEEAFEFTDANHERLRLRIKDLRDYPEIKKELTSRKLAASCHDKDVKPHTIDSFMREESIALGEQSHHDLVRYLADNHWLNDQWKREGAARDSNSLFRALTHFLQIHQQTINELADEASGTYVIWAPSLHIPGKYIRGRLEITTNDDAVRIIETHNYSGREGTTPLKEEFCGFIIKKSRHYVLFSRLNNGHSGPPRMIIIDNAISVDSKLMVMQGMATGCYGANTLFSAPIYIERWIGEPDELDRTIDITDDIPDVVRNKLSFTVSNNVLRF</sequence>
<dbReference type="Proteomes" id="UP000054903">
    <property type="component" value="Unassembled WGS sequence"/>
</dbReference>
<proteinExistence type="predicted"/>
<evidence type="ECO:0000313" key="1">
    <source>
        <dbReference type="EMBL" id="SAL01243.1"/>
    </source>
</evidence>
<gene>
    <name evidence="1" type="ORF">AWB77_06305</name>
</gene>
<reference evidence="1" key="1">
    <citation type="submission" date="2016-01" db="EMBL/GenBank/DDBJ databases">
        <authorList>
            <person name="Peeters C."/>
        </authorList>
    </citation>
    <scope>NUCLEOTIDE SEQUENCE</scope>
    <source>
        <strain evidence="1">LMG 29320</strain>
    </source>
</reference>
<comment type="caution">
    <text evidence="1">The sequence shown here is derived from an EMBL/GenBank/DDBJ whole genome shotgun (WGS) entry which is preliminary data.</text>
</comment>
<name>A0A158E3A5_9BURK</name>
<protein>
    <submittedName>
        <fullName evidence="1">Uncharacterized protein</fullName>
    </submittedName>
</protein>
<dbReference type="OrthoDB" id="9820004at2"/>
<dbReference type="EMBL" id="FCNX02000022">
    <property type="protein sequence ID" value="SAL01243.1"/>
    <property type="molecule type" value="Genomic_DNA"/>
</dbReference>